<dbReference type="Pfam" id="PF00130">
    <property type="entry name" value="C1_1"/>
    <property type="match status" value="1"/>
</dbReference>
<dbReference type="AlphaFoldDB" id="A0A8C4R420"/>
<keyword evidence="11 12" id="KW-0067">ATP-binding</keyword>
<dbReference type="GO" id="GO:0005524">
    <property type="term" value="F:ATP binding"/>
    <property type="evidence" value="ECO:0007669"/>
    <property type="project" value="UniProtKB-UniRule"/>
</dbReference>
<evidence type="ECO:0000259" key="15">
    <source>
        <dbReference type="PROSITE" id="PS50081"/>
    </source>
</evidence>
<dbReference type="InterPro" id="IPR020454">
    <property type="entry name" value="DAG/PE-bd"/>
</dbReference>
<evidence type="ECO:0000256" key="13">
    <source>
        <dbReference type="RuleBase" id="RU000304"/>
    </source>
</evidence>
<evidence type="ECO:0000256" key="5">
    <source>
        <dbReference type="ARBA" id="ARBA00022679"/>
    </source>
</evidence>
<name>A0A8C4R420_EPTBU</name>
<accession>A0A8C4R420</accession>
<dbReference type="Ensembl" id="ENSEBUT00000025147.1">
    <property type="protein sequence ID" value="ENSEBUP00000024571.1"/>
    <property type="gene ID" value="ENSEBUG00000015154.1"/>
</dbReference>
<organism evidence="17 18">
    <name type="scientific">Eptatretus burgeri</name>
    <name type="common">Inshore hagfish</name>
    <dbReference type="NCBI Taxonomy" id="7764"/>
    <lineage>
        <taxon>Eukaryota</taxon>
        <taxon>Metazoa</taxon>
        <taxon>Chordata</taxon>
        <taxon>Craniata</taxon>
        <taxon>Vertebrata</taxon>
        <taxon>Cyclostomata</taxon>
        <taxon>Myxini</taxon>
        <taxon>Myxiniformes</taxon>
        <taxon>Myxinidae</taxon>
        <taxon>Eptatretinae</taxon>
        <taxon>Eptatretus</taxon>
    </lineage>
</organism>
<dbReference type="Gene3D" id="3.30.200.20">
    <property type="entry name" value="Phosphorylase Kinase, domain 1"/>
    <property type="match status" value="1"/>
</dbReference>
<evidence type="ECO:0000256" key="1">
    <source>
        <dbReference type="ARBA" id="ARBA00005490"/>
    </source>
</evidence>
<evidence type="ECO:0000256" key="12">
    <source>
        <dbReference type="PROSITE-ProRule" id="PRU10141"/>
    </source>
</evidence>
<dbReference type="SUPFAM" id="SSF56112">
    <property type="entry name" value="Protein kinase-like (PK-like)"/>
    <property type="match status" value="1"/>
</dbReference>
<reference evidence="17" key="2">
    <citation type="submission" date="2025-09" db="UniProtKB">
        <authorList>
            <consortium name="Ensembl"/>
        </authorList>
    </citation>
    <scope>IDENTIFICATION</scope>
</reference>
<dbReference type="PRINTS" id="PR00008">
    <property type="entry name" value="DAGPEDOMAIN"/>
</dbReference>
<reference evidence="17" key="1">
    <citation type="submission" date="2025-08" db="UniProtKB">
        <authorList>
            <consortium name="Ensembl"/>
        </authorList>
    </citation>
    <scope>IDENTIFICATION</scope>
</reference>
<keyword evidence="8" id="KW-0863">Zinc-finger</keyword>
<dbReference type="InterPro" id="IPR011009">
    <property type="entry name" value="Kinase-like_dom_sf"/>
</dbReference>
<dbReference type="PROSITE" id="PS00479">
    <property type="entry name" value="ZF_DAG_PE_1"/>
    <property type="match status" value="1"/>
</dbReference>
<keyword evidence="18" id="KW-1185">Reference proteome</keyword>
<dbReference type="FunFam" id="3.30.200.20:FF:000103">
    <property type="entry name" value="Protein kinase C"/>
    <property type="match status" value="1"/>
</dbReference>
<keyword evidence="9" id="KW-0418">Kinase</keyword>
<evidence type="ECO:0000256" key="9">
    <source>
        <dbReference type="ARBA" id="ARBA00022777"/>
    </source>
</evidence>
<keyword evidence="6" id="KW-0479">Metal-binding</keyword>
<protein>
    <recommendedName>
        <fullName evidence="2">protein kinase C</fullName>
        <ecNumber evidence="2">2.7.11.13</ecNumber>
    </recommendedName>
</protein>
<dbReference type="GO" id="GO:0004697">
    <property type="term" value="F:diacylglycerol-dependent serine/threonine kinase activity"/>
    <property type="evidence" value="ECO:0007669"/>
    <property type="project" value="UniProtKB-EC"/>
</dbReference>
<dbReference type="Proteomes" id="UP000694388">
    <property type="component" value="Unplaced"/>
</dbReference>
<feature type="domain" description="Protein kinase" evidence="14">
    <location>
        <begin position="160"/>
        <end position="414"/>
    </location>
</feature>
<dbReference type="InterPro" id="IPR008271">
    <property type="entry name" value="Ser/Thr_kinase_AS"/>
</dbReference>
<dbReference type="InterPro" id="IPR017892">
    <property type="entry name" value="Pkinase_C"/>
</dbReference>
<dbReference type="Gene3D" id="3.30.60.20">
    <property type="match status" value="1"/>
</dbReference>
<keyword evidence="4" id="KW-0597">Phosphoprotein</keyword>
<dbReference type="SMART" id="SM00109">
    <property type="entry name" value="C1"/>
    <property type="match status" value="1"/>
</dbReference>
<dbReference type="GeneTree" id="ENSGT00940000155327"/>
<proteinExistence type="inferred from homology"/>
<dbReference type="EC" id="2.7.11.13" evidence="2"/>
<dbReference type="InterPro" id="IPR002219">
    <property type="entry name" value="PKC_DAG/PE"/>
</dbReference>
<dbReference type="Gene3D" id="1.10.510.10">
    <property type="entry name" value="Transferase(Phosphotransferase) domain 1"/>
    <property type="match status" value="1"/>
</dbReference>
<dbReference type="PROSITE" id="PS00108">
    <property type="entry name" value="PROTEIN_KINASE_ST"/>
    <property type="match status" value="1"/>
</dbReference>
<evidence type="ECO:0000256" key="4">
    <source>
        <dbReference type="ARBA" id="ARBA00022553"/>
    </source>
</evidence>
<evidence type="ECO:0000256" key="8">
    <source>
        <dbReference type="ARBA" id="ARBA00022771"/>
    </source>
</evidence>
<keyword evidence="10" id="KW-0862">Zinc</keyword>
<evidence type="ECO:0000256" key="11">
    <source>
        <dbReference type="ARBA" id="ARBA00022840"/>
    </source>
</evidence>
<dbReference type="SMART" id="SM00220">
    <property type="entry name" value="S_TKc"/>
    <property type="match status" value="1"/>
</dbReference>
<dbReference type="Pfam" id="PF00433">
    <property type="entry name" value="Pkinase_C"/>
    <property type="match status" value="1"/>
</dbReference>
<dbReference type="InterPro" id="IPR046349">
    <property type="entry name" value="C1-like_sf"/>
</dbReference>
<evidence type="ECO:0000256" key="2">
    <source>
        <dbReference type="ARBA" id="ARBA00012429"/>
    </source>
</evidence>
<dbReference type="SUPFAM" id="SSF57889">
    <property type="entry name" value="Cysteine-rich domain"/>
    <property type="match status" value="1"/>
</dbReference>
<feature type="domain" description="Phorbol-ester/DAG-type" evidence="15">
    <location>
        <begin position="27"/>
        <end position="77"/>
    </location>
</feature>
<keyword evidence="3 13" id="KW-0723">Serine/threonine-protein kinase</keyword>
<dbReference type="GO" id="GO:0008270">
    <property type="term" value="F:zinc ion binding"/>
    <property type="evidence" value="ECO:0007669"/>
    <property type="project" value="UniProtKB-KW"/>
</dbReference>
<evidence type="ECO:0000256" key="10">
    <source>
        <dbReference type="ARBA" id="ARBA00022833"/>
    </source>
</evidence>
<dbReference type="PROSITE" id="PS50081">
    <property type="entry name" value="ZF_DAG_PE_2"/>
    <property type="match status" value="1"/>
</dbReference>
<evidence type="ECO:0000259" key="14">
    <source>
        <dbReference type="PROSITE" id="PS50011"/>
    </source>
</evidence>
<dbReference type="InterPro" id="IPR000719">
    <property type="entry name" value="Prot_kinase_dom"/>
</dbReference>
<dbReference type="CDD" id="cd20838">
    <property type="entry name" value="C1_nPKC_epsilon-like_rpt2"/>
    <property type="match status" value="1"/>
</dbReference>
<dbReference type="PROSITE" id="PS51285">
    <property type="entry name" value="AGC_KINASE_CTER"/>
    <property type="match status" value="1"/>
</dbReference>
<comment type="similarity">
    <text evidence="1">Belongs to the protein kinase superfamily. AGC Ser/Thr protein kinase family. PKC subfamily.</text>
</comment>
<evidence type="ECO:0000256" key="7">
    <source>
        <dbReference type="ARBA" id="ARBA00022741"/>
    </source>
</evidence>
<feature type="binding site" evidence="12">
    <location>
        <position position="189"/>
    </location>
    <ligand>
        <name>ATP</name>
        <dbReference type="ChEBI" id="CHEBI:30616"/>
    </ligand>
</feature>
<dbReference type="SMART" id="SM00133">
    <property type="entry name" value="S_TK_X"/>
    <property type="match status" value="1"/>
</dbReference>
<dbReference type="PROSITE" id="PS50011">
    <property type="entry name" value="PROTEIN_KINASE_DOM"/>
    <property type="match status" value="1"/>
</dbReference>
<dbReference type="Pfam" id="PF00069">
    <property type="entry name" value="Pkinase"/>
    <property type="match status" value="1"/>
</dbReference>
<sequence length="486" mass="55330">MKLEKFQKANLSMFSQIMREHSQMIVPHHFIVHSCKSPTFCNHCGTLLWGLAKQGLKCEECDMNIHHRCIDKVANLCGIDQTSFIDIVHTMNIQKVQKENDGKPDEEETTLSLKLPQTGGKANIGWEKEVSDENGRVDEPSSAVVSEDLNNSKMLSPSDFNFHKVIGRGSFGKVLLAEFHSSGRYFAIKVLKKTVVVTDNDVEGSMAEKRTMCLAFENPFITRLFSTFQTKEYLFFVMEYLNGGDLMFYMQREGKFNLTLSTFYAAEIVIALQFLHSIGIIYRDLKLDNVMLDFEGHIKITDFGMCKENVDSENLASTFCGTPDYIAPEILQGLRYGPWVDWWSFGVLLYEMLIGRSPFYGNSQDQLYEAIQQGKPQFPRWLTDASQDILLQLFNLDHAKRLGTEGDIRAQAFFNKIVWSDVEQKKTSPPFKPTVVSKSDCSNFDQDFLGEKPRLSRCNAALIESIDQNLFSGFSFTGPELQDLLQ</sequence>
<keyword evidence="5" id="KW-0808">Transferase</keyword>
<evidence type="ECO:0000256" key="3">
    <source>
        <dbReference type="ARBA" id="ARBA00022527"/>
    </source>
</evidence>
<dbReference type="InterPro" id="IPR000961">
    <property type="entry name" value="AGC-kinase_C"/>
</dbReference>
<dbReference type="FunFam" id="1.10.510.10:FF:000150">
    <property type="entry name" value="Protein kinase C, theta"/>
    <property type="match status" value="1"/>
</dbReference>
<evidence type="ECO:0000313" key="18">
    <source>
        <dbReference type="Proteomes" id="UP000694388"/>
    </source>
</evidence>
<evidence type="ECO:0000256" key="6">
    <source>
        <dbReference type="ARBA" id="ARBA00022723"/>
    </source>
</evidence>
<evidence type="ECO:0000259" key="16">
    <source>
        <dbReference type="PROSITE" id="PS51285"/>
    </source>
</evidence>
<dbReference type="PROSITE" id="PS00107">
    <property type="entry name" value="PROTEIN_KINASE_ATP"/>
    <property type="match status" value="1"/>
</dbReference>
<dbReference type="PANTHER" id="PTHR24351">
    <property type="entry name" value="RIBOSOMAL PROTEIN S6 KINASE"/>
    <property type="match status" value="1"/>
</dbReference>
<evidence type="ECO:0000313" key="17">
    <source>
        <dbReference type="Ensembl" id="ENSEBUP00000024571.1"/>
    </source>
</evidence>
<dbReference type="InterPro" id="IPR017441">
    <property type="entry name" value="Protein_kinase_ATP_BS"/>
</dbReference>
<feature type="domain" description="AGC-kinase C-terminal" evidence="16">
    <location>
        <begin position="415"/>
        <end position="486"/>
    </location>
</feature>
<dbReference type="OMA" id="QDWIAPE"/>
<keyword evidence="7 12" id="KW-0547">Nucleotide-binding</keyword>